<protein>
    <submittedName>
        <fullName evidence="2">Uncharacterized protein</fullName>
    </submittedName>
</protein>
<feature type="region of interest" description="Disordered" evidence="1">
    <location>
        <begin position="1"/>
        <end position="79"/>
    </location>
</feature>
<accession>A0AA40DJM2</accession>
<organism evidence="2 3">
    <name type="scientific">Lasiosphaeris hirsuta</name>
    <dbReference type="NCBI Taxonomy" id="260670"/>
    <lineage>
        <taxon>Eukaryota</taxon>
        <taxon>Fungi</taxon>
        <taxon>Dikarya</taxon>
        <taxon>Ascomycota</taxon>
        <taxon>Pezizomycotina</taxon>
        <taxon>Sordariomycetes</taxon>
        <taxon>Sordariomycetidae</taxon>
        <taxon>Sordariales</taxon>
        <taxon>Lasiosphaeriaceae</taxon>
        <taxon>Lasiosphaeris</taxon>
    </lineage>
</organism>
<evidence type="ECO:0000313" key="3">
    <source>
        <dbReference type="Proteomes" id="UP001172102"/>
    </source>
</evidence>
<comment type="caution">
    <text evidence="2">The sequence shown here is derived from an EMBL/GenBank/DDBJ whole genome shotgun (WGS) entry which is preliminary data.</text>
</comment>
<evidence type="ECO:0000313" key="2">
    <source>
        <dbReference type="EMBL" id="KAK0702348.1"/>
    </source>
</evidence>
<name>A0AA40DJM2_9PEZI</name>
<keyword evidence="3" id="KW-1185">Reference proteome</keyword>
<dbReference type="Proteomes" id="UP001172102">
    <property type="component" value="Unassembled WGS sequence"/>
</dbReference>
<proteinExistence type="predicted"/>
<dbReference type="AlphaFoldDB" id="A0AA40DJM2"/>
<gene>
    <name evidence="2" type="ORF">B0H67DRAFT_395074</name>
</gene>
<reference evidence="2" key="1">
    <citation type="submission" date="2023-06" db="EMBL/GenBank/DDBJ databases">
        <title>Genome-scale phylogeny and comparative genomics of the fungal order Sordariales.</title>
        <authorList>
            <consortium name="Lawrence Berkeley National Laboratory"/>
            <person name="Hensen N."/>
            <person name="Bonometti L."/>
            <person name="Westerberg I."/>
            <person name="Brannstrom I.O."/>
            <person name="Guillou S."/>
            <person name="Cros-Aarteil S."/>
            <person name="Calhoun S."/>
            <person name="Haridas S."/>
            <person name="Kuo A."/>
            <person name="Mondo S."/>
            <person name="Pangilinan J."/>
            <person name="Riley R."/>
            <person name="Labutti K."/>
            <person name="Andreopoulos B."/>
            <person name="Lipzen A."/>
            <person name="Chen C."/>
            <person name="Yanf M."/>
            <person name="Daum C."/>
            <person name="Ng V."/>
            <person name="Clum A."/>
            <person name="Steindorff A."/>
            <person name="Ohm R."/>
            <person name="Martin F."/>
            <person name="Silar P."/>
            <person name="Natvig D."/>
            <person name="Lalanne C."/>
            <person name="Gautier V."/>
            <person name="Ament-Velasquez S.L."/>
            <person name="Kruys A."/>
            <person name="Hutchinson M.I."/>
            <person name="Powell A.J."/>
            <person name="Barry K."/>
            <person name="Miller A.N."/>
            <person name="Grigoriev I.V."/>
            <person name="Debuchy R."/>
            <person name="Gladieux P."/>
            <person name="Thoren M.H."/>
            <person name="Johannesson H."/>
        </authorList>
    </citation>
    <scope>NUCLEOTIDE SEQUENCE</scope>
    <source>
        <strain evidence="2">SMH4607-1</strain>
    </source>
</reference>
<evidence type="ECO:0000256" key="1">
    <source>
        <dbReference type="SAM" id="MobiDB-lite"/>
    </source>
</evidence>
<sequence>MHAQVASSPRRDRAQGIRANHGLDAANLSEARKNQVSHRQSQYLDSRERKWGPRTPPPGLFIRFGSSTTQRKEKHRMKRVSGTAGSCAICLASRRTVNPYHARCAESHKTKLHSVVQGGLHAGTHKFGWFIMRTCICSQERGSFVPSG</sequence>
<dbReference type="EMBL" id="JAUKUA010000009">
    <property type="protein sequence ID" value="KAK0702348.1"/>
    <property type="molecule type" value="Genomic_DNA"/>
</dbReference>